<protein>
    <submittedName>
        <fullName evidence="5">Glycosyltransferase</fullName>
    </submittedName>
</protein>
<name>A0A3N3ZN83_9MICC</name>
<dbReference type="Proteomes" id="UP000270616">
    <property type="component" value="Unassembled WGS sequence"/>
</dbReference>
<dbReference type="EMBL" id="RKMF01000014">
    <property type="protein sequence ID" value="ROZ62219.1"/>
    <property type="molecule type" value="Genomic_DNA"/>
</dbReference>
<sequence length="838" mass="91563">MTVHASHDCAVPCGRIPLMRVAILNDVGQSNYHVGDEAMCHAAVDALRARGVHDVVVLTRDVEATLRYFQGVEAVPTLRFPWPPEQREKRLADIDRVLAGSTDALPGSDPLFDLIETIRGVDAVLIAGGGNMNSDYGWLLYERAAVARIARHVNKPVVLSGQTLGPSLSAADREVLRQALEAATLVGLRDAHSLRLARSLCPEHRGIRPSPDDAVGWSLAALAAPWAKHGSDSPVGRTSVVPTIDQALERSGGADASVTGASVTDGSVAGATSTQSADPTRPRIVATFAPGVGPFDQGEAAEAFAVVLDALVHRTGGTVEFVPHLAQFGEHDGDEEFHRKVAVRMHSPSVQREIETAPTSLRRTLTADYVVTTRYHPLVFGLAGGATVLPIAVDNFAEVRMAGACATWGITGQVVPLAALITPRAVAWDLREAAQKWTQEAVEAQDAIADDLLARRPDVRELTDAWWDTVVVGLTGSTPAPSSLPPVAPSGAGTEISRALRRDWTRPETPLPQQARTTVAIVMRTKDRGLLLGRALDDVLGQTFADWRLVLVNDGGDPTPVDALVAEREHEFAGRTTVLHNGRSVGMEAASNIGVRAADSEFVCVHDDDDRWHPLFLQRTVAHLERPSCTDGGVMVRTEIVYERVDTDVEPPVITETGREVFWPQLQAITLADLVSINRGVPISFLYRRNMHRVIGDFDETLPAVGDWEFHLRFAQAATIGFLDGQPLAYWQQRPDETGELANSMHAGAQVHRRYDLAVRERHFQEWTRDNGLGLPLFMAREFQSVQHRLDALERQNAELTVLLREQQRELHNVANVLADNSFFGFIKRKLRRFFGIA</sequence>
<dbReference type="InterPro" id="IPR029044">
    <property type="entry name" value="Nucleotide-diphossugar_trans"/>
</dbReference>
<dbReference type="PANTHER" id="PTHR36836">
    <property type="entry name" value="COLANIC ACID BIOSYNTHESIS PROTEIN WCAK"/>
    <property type="match status" value="1"/>
</dbReference>
<evidence type="ECO:0000313" key="6">
    <source>
        <dbReference type="Proteomes" id="UP000270616"/>
    </source>
</evidence>
<organism evidence="5 6">
    <name type="scientific">Kocuria soli</name>
    <dbReference type="NCBI Taxonomy" id="2485125"/>
    <lineage>
        <taxon>Bacteria</taxon>
        <taxon>Bacillati</taxon>
        <taxon>Actinomycetota</taxon>
        <taxon>Actinomycetes</taxon>
        <taxon>Micrococcales</taxon>
        <taxon>Micrococcaceae</taxon>
        <taxon>Kocuria</taxon>
    </lineage>
</organism>
<dbReference type="CDD" id="cd00761">
    <property type="entry name" value="Glyco_tranf_GTA_type"/>
    <property type="match status" value="1"/>
</dbReference>
<evidence type="ECO:0000259" key="3">
    <source>
        <dbReference type="Pfam" id="PF00535"/>
    </source>
</evidence>
<dbReference type="GO" id="GO:0016740">
    <property type="term" value="F:transferase activity"/>
    <property type="evidence" value="ECO:0007669"/>
    <property type="project" value="UniProtKB-KW"/>
</dbReference>
<dbReference type="Gene3D" id="3.90.550.10">
    <property type="entry name" value="Spore Coat Polysaccharide Biosynthesis Protein SpsA, Chain A"/>
    <property type="match status" value="1"/>
</dbReference>
<dbReference type="AlphaFoldDB" id="A0A3N3ZN83"/>
<feature type="compositionally biased region" description="Polar residues" evidence="2">
    <location>
        <begin position="259"/>
        <end position="278"/>
    </location>
</feature>
<proteinExistence type="predicted"/>
<reference evidence="5 6" key="1">
    <citation type="submission" date="2018-10" db="EMBL/GenBank/DDBJ databases">
        <title>Kocuria sp. M5W7-7, whole genome shotgun sequence.</title>
        <authorList>
            <person name="Tuo L."/>
        </authorList>
    </citation>
    <scope>NUCLEOTIDE SEQUENCE [LARGE SCALE GENOMIC DNA]</scope>
    <source>
        <strain evidence="5 6">M5W7-7</strain>
    </source>
</reference>
<evidence type="ECO:0000256" key="1">
    <source>
        <dbReference type="SAM" id="Coils"/>
    </source>
</evidence>
<feature type="coiled-coil region" evidence="1">
    <location>
        <begin position="783"/>
        <end position="810"/>
    </location>
</feature>
<dbReference type="Pfam" id="PF04230">
    <property type="entry name" value="PS_pyruv_trans"/>
    <property type="match status" value="1"/>
</dbReference>
<feature type="region of interest" description="Disordered" evidence="2">
    <location>
        <begin position="250"/>
        <end position="278"/>
    </location>
</feature>
<comment type="caution">
    <text evidence="5">The sequence shown here is derived from an EMBL/GenBank/DDBJ whole genome shotgun (WGS) entry which is preliminary data.</text>
</comment>
<feature type="domain" description="Glycosyltransferase 2-like" evidence="3">
    <location>
        <begin position="521"/>
        <end position="647"/>
    </location>
</feature>
<keyword evidence="6" id="KW-1185">Reference proteome</keyword>
<dbReference type="InterPro" id="IPR007345">
    <property type="entry name" value="Polysacch_pyruvyl_Trfase"/>
</dbReference>
<feature type="domain" description="Polysaccharide pyruvyl transferase" evidence="4">
    <location>
        <begin position="34"/>
        <end position="395"/>
    </location>
</feature>
<dbReference type="Pfam" id="PF00535">
    <property type="entry name" value="Glycos_transf_2"/>
    <property type="match status" value="1"/>
</dbReference>
<keyword evidence="5" id="KW-0808">Transferase</keyword>
<evidence type="ECO:0000256" key="2">
    <source>
        <dbReference type="SAM" id="MobiDB-lite"/>
    </source>
</evidence>
<dbReference type="PANTHER" id="PTHR36836:SF1">
    <property type="entry name" value="COLANIC ACID BIOSYNTHESIS PROTEIN WCAK"/>
    <property type="match status" value="1"/>
</dbReference>
<accession>A0A3N3ZN83</accession>
<evidence type="ECO:0000313" key="5">
    <source>
        <dbReference type="EMBL" id="ROZ62219.1"/>
    </source>
</evidence>
<dbReference type="SUPFAM" id="SSF53448">
    <property type="entry name" value="Nucleotide-diphospho-sugar transferases"/>
    <property type="match status" value="1"/>
</dbReference>
<keyword evidence="1" id="KW-0175">Coiled coil</keyword>
<gene>
    <name evidence="5" type="ORF">EDL96_11060</name>
</gene>
<evidence type="ECO:0000259" key="4">
    <source>
        <dbReference type="Pfam" id="PF04230"/>
    </source>
</evidence>
<dbReference type="InterPro" id="IPR001173">
    <property type="entry name" value="Glyco_trans_2-like"/>
</dbReference>